<feature type="binding site" evidence="8">
    <location>
        <position position="126"/>
    </location>
    <ligand>
        <name>Fe cation</name>
        <dbReference type="ChEBI" id="CHEBI:24875"/>
    </ligand>
</feature>
<name>A0A2J0Q6B4_9BACT</name>
<comment type="similarity">
    <text evidence="8">Belongs to the KAE1 / TsaD family.</text>
</comment>
<dbReference type="InterPro" id="IPR022450">
    <property type="entry name" value="TsaD"/>
</dbReference>
<feature type="binding site" evidence="8">
    <location>
        <position position="335"/>
    </location>
    <ligand>
        <name>Fe cation</name>
        <dbReference type="ChEBI" id="CHEBI:24875"/>
    </ligand>
</feature>
<feature type="binding site" evidence="8">
    <location>
        <position position="189"/>
    </location>
    <ligand>
        <name>substrate</name>
    </ligand>
</feature>
<evidence type="ECO:0000313" key="10">
    <source>
        <dbReference type="EMBL" id="PJE50341.1"/>
    </source>
</evidence>
<comment type="catalytic activity">
    <reaction evidence="7 8">
        <text>L-threonylcarbamoyladenylate + adenosine(37) in tRNA = N(6)-L-threonylcarbamoyladenosine(37) in tRNA + AMP + H(+)</text>
        <dbReference type="Rhea" id="RHEA:37059"/>
        <dbReference type="Rhea" id="RHEA-COMP:10162"/>
        <dbReference type="Rhea" id="RHEA-COMP:10163"/>
        <dbReference type="ChEBI" id="CHEBI:15378"/>
        <dbReference type="ChEBI" id="CHEBI:73682"/>
        <dbReference type="ChEBI" id="CHEBI:74411"/>
        <dbReference type="ChEBI" id="CHEBI:74418"/>
        <dbReference type="ChEBI" id="CHEBI:456215"/>
        <dbReference type="EC" id="2.3.1.234"/>
    </reaction>
</comment>
<proteinExistence type="inferred from homology"/>
<feature type="domain" description="Gcp-like" evidence="9">
    <location>
        <begin position="34"/>
        <end position="341"/>
    </location>
</feature>
<dbReference type="SUPFAM" id="SSF53067">
    <property type="entry name" value="Actin-like ATPase domain"/>
    <property type="match status" value="2"/>
</dbReference>
<comment type="function">
    <text evidence="8">Required for the formation of a threonylcarbamoyl group on adenosine at position 37 (t(6)A37) in tRNAs that read codons beginning with adenine. Is involved in the transfer of the threonylcarbamoyl moiety of threonylcarbamoyl-AMP (TC-AMP) to the N6 group of A37, together with TsaE and TsaB. TsaD likely plays a direct catalytic role in this reaction.</text>
</comment>
<evidence type="ECO:0000259" key="9">
    <source>
        <dbReference type="Pfam" id="PF00814"/>
    </source>
</evidence>
<evidence type="ECO:0000256" key="7">
    <source>
        <dbReference type="ARBA" id="ARBA00048117"/>
    </source>
</evidence>
<sequence>MLILAIETSCDDTCAAVIKTEEADSNKTDFNSVVLSSIVSSQAKKHAQYGGIYPSLAAREHEKNLPKVLKIALKEAGLKSPSDVDYIAVTKGPGLAVSLWKGVNFANQLSEVYNKPLIPVNHMEGHILSNWLKPVGINKKINKKENAQFFPSVCLVVSGGHTELILMKDYGKYELIGKTRDDAAGEAFDKISRILDLGYPGGPAISNIVEKQSSKIKNKKPDIKLPRPMINSKDFDFSFSGLKTAVLYLAKGQNQNSKNKKIPILLKAQIAAEAQDAIVDVLVSKTIRAAKKYKVKSIMLSGGVSANKLLREKLVMESNKEKIPVFIPELEYTMDNAAMIGIAAYIKVINRDKEPKQKEVEANANWELV</sequence>
<keyword evidence="4 8" id="KW-0479">Metal-binding</keyword>
<feature type="binding site" evidence="8">
    <location>
        <begin position="156"/>
        <end position="160"/>
    </location>
    <ligand>
        <name>substrate</name>
    </ligand>
</feature>
<evidence type="ECO:0000256" key="3">
    <source>
        <dbReference type="ARBA" id="ARBA00022694"/>
    </source>
</evidence>
<evidence type="ECO:0000256" key="5">
    <source>
        <dbReference type="ARBA" id="ARBA00023004"/>
    </source>
</evidence>
<keyword evidence="1 8" id="KW-0963">Cytoplasm</keyword>
<dbReference type="Gene3D" id="3.30.420.40">
    <property type="match status" value="2"/>
</dbReference>
<feature type="binding site" evidence="8">
    <location>
        <position position="122"/>
    </location>
    <ligand>
        <name>Fe cation</name>
        <dbReference type="ChEBI" id="CHEBI:24875"/>
    </ligand>
</feature>
<protein>
    <recommendedName>
        <fullName evidence="8">tRNA N6-adenosine threonylcarbamoyltransferase</fullName>
        <ecNumber evidence="8">2.3.1.234</ecNumber>
    </recommendedName>
    <alternativeName>
        <fullName evidence="8">N6-L-threonylcarbamoyladenine synthase</fullName>
        <shortName evidence="8">t(6)A synthase</shortName>
    </alternativeName>
    <alternativeName>
        <fullName evidence="8">t(6)A37 threonylcarbamoyladenosine biosynthesis protein TsaD</fullName>
    </alternativeName>
    <alternativeName>
        <fullName evidence="8">tRNA threonylcarbamoyladenosine biosynthesis protein TsaD</fullName>
    </alternativeName>
</protein>
<keyword evidence="2 8" id="KW-0808">Transferase</keyword>
<feature type="binding site" evidence="8">
    <location>
        <position position="307"/>
    </location>
    <ligand>
        <name>substrate</name>
    </ligand>
</feature>
<evidence type="ECO:0000256" key="6">
    <source>
        <dbReference type="ARBA" id="ARBA00023315"/>
    </source>
</evidence>
<evidence type="ECO:0000256" key="1">
    <source>
        <dbReference type="ARBA" id="ARBA00022490"/>
    </source>
</evidence>
<comment type="caution">
    <text evidence="10">The sequence shown here is derived from an EMBL/GenBank/DDBJ whole genome shotgun (WGS) entry which is preliminary data.</text>
</comment>
<comment type="caution">
    <text evidence="8">Lacks conserved residue(s) required for the propagation of feature annotation.</text>
</comment>
<dbReference type="GO" id="GO:0005506">
    <property type="term" value="F:iron ion binding"/>
    <property type="evidence" value="ECO:0007669"/>
    <property type="project" value="UniProtKB-UniRule"/>
</dbReference>
<dbReference type="EC" id="2.3.1.234" evidence="8"/>
<evidence type="ECO:0000256" key="4">
    <source>
        <dbReference type="ARBA" id="ARBA00022723"/>
    </source>
</evidence>
<accession>A0A2J0Q6B4</accession>
<dbReference type="InterPro" id="IPR017861">
    <property type="entry name" value="KAE1/TsaD"/>
</dbReference>
<organism evidence="10 11">
    <name type="scientific">Candidatus Yanofskybacteria bacterium CG10_big_fil_rev_8_21_14_0_10_36_16</name>
    <dbReference type="NCBI Taxonomy" id="1975096"/>
    <lineage>
        <taxon>Bacteria</taxon>
        <taxon>Candidatus Yanofskyibacteriota</taxon>
    </lineage>
</organism>
<keyword evidence="3 8" id="KW-0819">tRNA processing</keyword>
<gene>
    <name evidence="8 10" type="primary">tsaD</name>
    <name evidence="10" type="ORF">COV29_04145</name>
</gene>
<dbReference type="InterPro" id="IPR000905">
    <property type="entry name" value="Gcp-like_dom"/>
</dbReference>
<dbReference type="NCBIfam" id="TIGR03723">
    <property type="entry name" value="T6A_TsaD_YgjD"/>
    <property type="match status" value="1"/>
</dbReference>
<dbReference type="PRINTS" id="PR00789">
    <property type="entry name" value="OSIALOPTASE"/>
</dbReference>
<evidence type="ECO:0000256" key="2">
    <source>
        <dbReference type="ARBA" id="ARBA00022679"/>
    </source>
</evidence>
<dbReference type="Pfam" id="PF00814">
    <property type="entry name" value="TsaD"/>
    <property type="match status" value="1"/>
</dbReference>
<dbReference type="CDD" id="cd24133">
    <property type="entry name" value="ASKHA_NBD_TsaD_bac"/>
    <property type="match status" value="1"/>
</dbReference>
<comment type="subcellular location">
    <subcellularLocation>
        <location evidence="8">Cytoplasm</location>
    </subcellularLocation>
</comment>
<dbReference type="InterPro" id="IPR043129">
    <property type="entry name" value="ATPase_NBD"/>
</dbReference>
<dbReference type="GO" id="GO:0061711">
    <property type="term" value="F:tRNA N(6)-L-threonylcarbamoyladenine synthase activity"/>
    <property type="evidence" value="ECO:0007669"/>
    <property type="project" value="UniProtKB-EC"/>
</dbReference>
<dbReference type="HAMAP" id="MF_01445">
    <property type="entry name" value="TsaD"/>
    <property type="match status" value="1"/>
</dbReference>
<dbReference type="FunFam" id="3.30.420.40:FF:000040">
    <property type="entry name" value="tRNA N6-adenosine threonylcarbamoyltransferase"/>
    <property type="match status" value="1"/>
</dbReference>
<dbReference type="GO" id="GO:0005737">
    <property type="term" value="C:cytoplasm"/>
    <property type="evidence" value="ECO:0007669"/>
    <property type="project" value="UniProtKB-SubCell"/>
</dbReference>
<dbReference type="FunFam" id="3.30.420.40:FF:000012">
    <property type="entry name" value="tRNA N6-adenosine threonylcarbamoyltransferase"/>
    <property type="match status" value="1"/>
</dbReference>
<keyword evidence="6 8" id="KW-0012">Acyltransferase</keyword>
<comment type="cofactor">
    <cofactor evidence="8">
        <name>Fe(2+)</name>
        <dbReference type="ChEBI" id="CHEBI:29033"/>
    </cofactor>
    <text evidence="8">Binds 1 Fe(2+) ion per subunit.</text>
</comment>
<dbReference type="NCBIfam" id="TIGR00329">
    <property type="entry name" value="gcp_kae1"/>
    <property type="match status" value="1"/>
</dbReference>
<evidence type="ECO:0000313" key="11">
    <source>
        <dbReference type="Proteomes" id="UP000228496"/>
    </source>
</evidence>
<reference evidence="10 11" key="1">
    <citation type="submission" date="2017-09" db="EMBL/GenBank/DDBJ databases">
        <title>Depth-based differentiation of microbial function through sediment-hosted aquifers and enrichment of novel symbionts in the deep terrestrial subsurface.</title>
        <authorList>
            <person name="Probst A.J."/>
            <person name="Ladd B."/>
            <person name="Jarett J.K."/>
            <person name="Geller-Mcgrath D.E."/>
            <person name="Sieber C.M."/>
            <person name="Emerson J.B."/>
            <person name="Anantharaman K."/>
            <person name="Thomas B.C."/>
            <person name="Malmstrom R."/>
            <person name="Stieglmeier M."/>
            <person name="Klingl A."/>
            <person name="Woyke T."/>
            <person name="Ryan C.M."/>
            <person name="Banfield J.F."/>
        </authorList>
    </citation>
    <scope>NUCLEOTIDE SEQUENCE [LARGE SCALE GENOMIC DNA]</scope>
    <source>
        <strain evidence="10">CG10_big_fil_rev_8_21_14_0_10_36_16</strain>
    </source>
</reference>
<dbReference type="PANTHER" id="PTHR11735">
    <property type="entry name" value="TRNA N6-ADENOSINE THREONYLCARBAMOYLTRANSFERASE"/>
    <property type="match status" value="1"/>
</dbReference>
<dbReference type="GO" id="GO:0002949">
    <property type="term" value="P:tRNA threonylcarbamoyladenosine modification"/>
    <property type="evidence" value="ECO:0007669"/>
    <property type="project" value="UniProtKB-UniRule"/>
</dbReference>
<dbReference type="Proteomes" id="UP000228496">
    <property type="component" value="Unassembled WGS sequence"/>
</dbReference>
<feature type="binding site" evidence="8">
    <location>
        <position position="202"/>
    </location>
    <ligand>
        <name>substrate</name>
    </ligand>
</feature>
<evidence type="ECO:0000256" key="8">
    <source>
        <dbReference type="HAMAP-Rule" id="MF_01445"/>
    </source>
</evidence>
<keyword evidence="5 8" id="KW-0408">Iron</keyword>
<dbReference type="PANTHER" id="PTHR11735:SF6">
    <property type="entry name" value="TRNA N6-ADENOSINE THREONYLCARBAMOYLTRANSFERASE, MITOCHONDRIAL"/>
    <property type="match status" value="1"/>
</dbReference>
<dbReference type="AlphaFoldDB" id="A0A2J0Q6B4"/>
<dbReference type="EMBL" id="PCXQ01000007">
    <property type="protein sequence ID" value="PJE50341.1"/>
    <property type="molecule type" value="Genomic_DNA"/>
</dbReference>